<evidence type="ECO:0000313" key="8">
    <source>
        <dbReference type="EMBL" id="SJL01747.1"/>
    </source>
</evidence>
<keyword evidence="2" id="KW-0285">Flavoprotein</keyword>
<evidence type="ECO:0000256" key="5">
    <source>
        <dbReference type="ARBA" id="ARBA00023002"/>
    </source>
</evidence>
<gene>
    <name evidence="8" type="ORF">ARMOST_05070</name>
</gene>
<feature type="compositionally biased region" description="Pro residues" evidence="6">
    <location>
        <begin position="292"/>
        <end position="304"/>
    </location>
</feature>
<dbReference type="Proteomes" id="UP000219338">
    <property type="component" value="Unassembled WGS sequence"/>
</dbReference>
<comment type="similarity">
    <text evidence="1">Belongs to the FMO family.</text>
</comment>
<name>A0A284QZ58_ARMOS</name>
<dbReference type="Gene3D" id="6.10.140.420">
    <property type="match status" value="1"/>
</dbReference>
<dbReference type="SUPFAM" id="SSF51905">
    <property type="entry name" value="FAD/NAD(P)-binding domain"/>
    <property type="match status" value="1"/>
</dbReference>
<evidence type="ECO:0000313" key="9">
    <source>
        <dbReference type="Proteomes" id="UP000219338"/>
    </source>
</evidence>
<dbReference type="GO" id="GO:0004499">
    <property type="term" value="F:N,N-dimethylaniline monooxygenase activity"/>
    <property type="evidence" value="ECO:0007669"/>
    <property type="project" value="InterPro"/>
</dbReference>
<feature type="compositionally biased region" description="Basic residues" evidence="6">
    <location>
        <begin position="235"/>
        <end position="252"/>
    </location>
</feature>
<feature type="region of interest" description="Disordered" evidence="6">
    <location>
        <begin position="132"/>
        <end position="375"/>
    </location>
</feature>
<dbReference type="InterPro" id="IPR013170">
    <property type="entry name" value="mRNA_splic_Cwf21_dom"/>
</dbReference>
<evidence type="ECO:0000256" key="1">
    <source>
        <dbReference type="ARBA" id="ARBA00009183"/>
    </source>
</evidence>
<feature type="compositionally biased region" description="Low complexity" evidence="6">
    <location>
        <begin position="360"/>
        <end position="369"/>
    </location>
</feature>
<sequence>MYNGIGLTTPRGSGTNGYVVRNLSTLRSYQPAQDRANAWDAAPPKHREPDEGILEHERKRKVEVECLTLQLELEDNGVDETEIEEKVGALREKLLANLSSMVPKKLKPTDTHGMAAAKKTELAKMARAFGTSSNYNEGDAFDREKQEELKMKRHVEREERDRRKEEEREKMLEQKAKWEAEKRERDRLRRREEDRIRREREENALKRKDRGMPPPPLPPPRDRPYRDNRGSDRRSRSRSPRRRPSPPRRPRRDSRSPSPPPRRRYDSRSRSRSRSSSLSRSPSPPPRRKRSPSPPRRSPPPTPPRLRDVSPPPRRRGRSASHSPPYRPRDRRGPPVEDDARADRGRRQHSEDQPRRGRGRSASSGSSMSFDKVELLERRDNVGGVWYLDDPKEGGTKPRWPSPSYPGLVGNVLPEYLSFSQFPFPEPPSTPDQPFPTLVETHDYLRAFAEPYLKNGAIRLNHEVTRVEELPDGAGWKVVFNDWNDGGEQRTEIWDAVVVTVGWYDNPAWPDTEGLDTLKEKGLAIHAKWYRGPEPHAGKRALVIGNGNSSNDIASHLARGVAKEPVYRSIRRPALPTFPSLPDPRIIDVAPVIKYALDASTNKITATLKDGTVIEDIDIVLVGTGYKPIPSFVHVLDPTTKQVTPLMTEEIRPHRIPGLHRYILYAHNPTLAFVLAMLCYTPFTISDLSSTWLSLAWGGEIAYPETTEGRLEFEKTRLASIDRALEDVTDPSSFIGWGILGTFEQEFCSGLKEDILEVRPELKDILPEWSDERTKQRESMYPLKYKALEFTREQRLKLGQ</sequence>
<feature type="compositionally biased region" description="Basic and acidic residues" evidence="6">
    <location>
        <begin position="327"/>
        <end position="355"/>
    </location>
</feature>
<keyword evidence="3" id="KW-0274">FAD</keyword>
<organism evidence="8 9">
    <name type="scientific">Armillaria ostoyae</name>
    <name type="common">Armillaria root rot fungus</name>
    <dbReference type="NCBI Taxonomy" id="47428"/>
    <lineage>
        <taxon>Eukaryota</taxon>
        <taxon>Fungi</taxon>
        <taxon>Dikarya</taxon>
        <taxon>Basidiomycota</taxon>
        <taxon>Agaricomycotina</taxon>
        <taxon>Agaricomycetes</taxon>
        <taxon>Agaricomycetidae</taxon>
        <taxon>Agaricales</taxon>
        <taxon>Marasmiineae</taxon>
        <taxon>Physalacriaceae</taxon>
        <taxon>Armillaria</taxon>
    </lineage>
</organism>
<evidence type="ECO:0000256" key="4">
    <source>
        <dbReference type="ARBA" id="ARBA00022857"/>
    </source>
</evidence>
<evidence type="ECO:0000256" key="3">
    <source>
        <dbReference type="ARBA" id="ARBA00022827"/>
    </source>
</evidence>
<feature type="compositionally biased region" description="Basic and acidic residues" evidence="6">
    <location>
        <begin position="140"/>
        <end position="206"/>
    </location>
</feature>
<keyword evidence="4" id="KW-0521">NADP</keyword>
<dbReference type="Pfam" id="PF08312">
    <property type="entry name" value="cwf21"/>
    <property type="match status" value="1"/>
</dbReference>
<feature type="compositionally biased region" description="Basic and acidic residues" evidence="6">
    <location>
        <begin position="220"/>
        <end position="234"/>
    </location>
</feature>
<evidence type="ECO:0000256" key="6">
    <source>
        <dbReference type="SAM" id="MobiDB-lite"/>
    </source>
</evidence>
<evidence type="ECO:0000259" key="7">
    <source>
        <dbReference type="SMART" id="SM01115"/>
    </source>
</evidence>
<dbReference type="InterPro" id="IPR000960">
    <property type="entry name" value="Flavin_mOase"/>
</dbReference>
<dbReference type="EMBL" id="FUEG01000003">
    <property type="protein sequence ID" value="SJL01747.1"/>
    <property type="molecule type" value="Genomic_DNA"/>
</dbReference>
<keyword evidence="9" id="KW-1185">Reference proteome</keyword>
<dbReference type="AlphaFoldDB" id="A0A284QZ58"/>
<dbReference type="GO" id="GO:0005634">
    <property type="term" value="C:nucleus"/>
    <property type="evidence" value="ECO:0007669"/>
    <property type="project" value="UniProtKB-ARBA"/>
</dbReference>
<dbReference type="PANTHER" id="PTHR23023">
    <property type="entry name" value="DIMETHYLANILINE MONOOXYGENASE"/>
    <property type="match status" value="1"/>
</dbReference>
<protein>
    <recommendedName>
        <fullName evidence="7">CWF21 domain-containing protein</fullName>
    </recommendedName>
</protein>
<accession>A0A284QZ58</accession>
<feature type="domain" description="CWF21" evidence="7">
    <location>
        <begin position="54"/>
        <end position="99"/>
    </location>
</feature>
<dbReference type="PRINTS" id="PR00370">
    <property type="entry name" value="FMOXYGENASE"/>
</dbReference>
<dbReference type="SMART" id="SM01115">
    <property type="entry name" value="cwf21"/>
    <property type="match status" value="1"/>
</dbReference>
<dbReference type="InterPro" id="IPR020946">
    <property type="entry name" value="Flavin_mOase-like"/>
</dbReference>
<evidence type="ECO:0000256" key="2">
    <source>
        <dbReference type="ARBA" id="ARBA00022630"/>
    </source>
</evidence>
<dbReference type="STRING" id="47428.A0A284QZ58"/>
<dbReference type="GO" id="GO:0050661">
    <property type="term" value="F:NADP binding"/>
    <property type="evidence" value="ECO:0007669"/>
    <property type="project" value="InterPro"/>
</dbReference>
<reference evidence="9" key="1">
    <citation type="journal article" date="2017" name="Nat. Ecol. Evol.">
        <title>Genome expansion and lineage-specific genetic innovations in the forest pathogenic fungi Armillaria.</title>
        <authorList>
            <person name="Sipos G."/>
            <person name="Prasanna A.N."/>
            <person name="Walter M.C."/>
            <person name="O'Connor E."/>
            <person name="Balint B."/>
            <person name="Krizsan K."/>
            <person name="Kiss B."/>
            <person name="Hess J."/>
            <person name="Varga T."/>
            <person name="Slot J."/>
            <person name="Riley R."/>
            <person name="Boka B."/>
            <person name="Rigling D."/>
            <person name="Barry K."/>
            <person name="Lee J."/>
            <person name="Mihaltcheva S."/>
            <person name="LaButti K."/>
            <person name="Lipzen A."/>
            <person name="Waldron R."/>
            <person name="Moloney N.M."/>
            <person name="Sperisen C."/>
            <person name="Kredics L."/>
            <person name="Vagvoelgyi C."/>
            <person name="Patrignani A."/>
            <person name="Fitzpatrick D."/>
            <person name="Nagy I."/>
            <person name="Doyle S."/>
            <person name="Anderson J.B."/>
            <person name="Grigoriev I.V."/>
            <person name="Gueldener U."/>
            <person name="Muensterkoetter M."/>
            <person name="Nagy L.G."/>
        </authorList>
    </citation>
    <scope>NUCLEOTIDE SEQUENCE [LARGE SCALE GENOMIC DNA]</scope>
    <source>
        <strain evidence="9">C18/9</strain>
    </source>
</reference>
<dbReference type="InterPro" id="IPR050346">
    <property type="entry name" value="FMO-like"/>
</dbReference>
<dbReference type="GO" id="GO:0050660">
    <property type="term" value="F:flavin adenine dinucleotide binding"/>
    <property type="evidence" value="ECO:0007669"/>
    <property type="project" value="InterPro"/>
</dbReference>
<proteinExistence type="inferred from homology"/>
<dbReference type="Gene3D" id="3.50.50.60">
    <property type="entry name" value="FAD/NAD(P)-binding domain"/>
    <property type="match status" value="2"/>
</dbReference>
<dbReference type="CDD" id="cd21372">
    <property type="entry name" value="cwf21_CWC21-like"/>
    <property type="match status" value="1"/>
</dbReference>
<dbReference type="InterPro" id="IPR036188">
    <property type="entry name" value="FAD/NAD-bd_sf"/>
</dbReference>
<dbReference type="OrthoDB" id="66881at2759"/>
<dbReference type="Pfam" id="PF00743">
    <property type="entry name" value="FMO-like"/>
    <property type="match status" value="1"/>
</dbReference>
<keyword evidence="5" id="KW-0560">Oxidoreductase</keyword>